<protein>
    <submittedName>
        <fullName evidence="6">DUF4870 domain-containing protein</fullName>
    </submittedName>
</protein>
<evidence type="ECO:0000313" key="6">
    <source>
        <dbReference type="EMBL" id="MBD2605638.1"/>
    </source>
</evidence>
<reference evidence="6 7" key="1">
    <citation type="journal article" date="2020" name="ISME J.">
        <title>Comparative genomics reveals insights into cyanobacterial evolution and habitat adaptation.</title>
        <authorList>
            <person name="Chen M.Y."/>
            <person name="Teng W.K."/>
            <person name="Zhao L."/>
            <person name="Hu C.X."/>
            <person name="Zhou Y.K."/>
            <person name="Han B.P."/>
            <person name="Song L.R."/>
            <person name="Shu W.S."/>
        </authorList>
    </citation>
    <scope>NUCLEOTIDE SEQUENCE [LARGE SCALE GENOMIC DNA]</scope>
    <source>
        <strain evidence="6 7">FACHB-248</strain>
    </source>
</reference>
<feature type="transmembrane region" description="Helical" evidence="5">
    <location>
        <begin position="12"/>
        <end position="39"/>
    </location>
</feature>
<dbReference type="RefSeq" id="WP_029633544.1">
    <property type="nucleotide sequence ID" value="NZ_JACJTA010000026.1"/>
</dbReference>
<keyword evidence="7" id="KW-1185">Reference proteome</keyword>
<keyword evidence="2 5" id="KW-0812">Transmembrane</keyword>
<proteinExistence type="predicted"/>
<comment type="caution">
    <text evidence="6">The sequence shown here is derived from an EMBL/GenBank/DDBJ whole genome shotgun (WGS) entry which is preliminary data.</text>
</comment>
<dbReference type="InterPro" id="IPR019109">
    <property type="entry name" value="MamF_MmsF"/>
</dbReference>
<sequence length="155" mass="17830">MRGKTKQQIRIWAMLCHLSALLAWILLILVVVIGVPLYLPLNVLAPLIIWRIKKKQYTWVDFQGKESLNFQLSLTFYVLILVIMSLLLVFTGFGLAMTSNGRANYIEIIFRTLLTGCSAIVVFMLLLQSFVVSSAAIKAYRGEYYRYPFTIRFLI</sequence>
<accession>A0ABR8GSC9</accession>
<comment type="subcellular location">
    <subcellularLocation>
        <location evidence="1">Membrane</location>
        <topology evidence="1">Multi-pass membrane protein</topology>
    </subcellularLocation>
</comment>
<evidence type="ECO:0000256" key="2">
    <source>
        <dbReference type="ARBA" id="ARBA00022692"/>
    </source>
</evidence>
<keyword evidence="4 5" id="KW-0472">Membrane</keyword>
<evidence type="ECO:0000313" key="7">
    <source>
        <dbReference type="Proteomes" id="UP000660380"/>
    </source>
</evidence>
<gene>
    <name evidence="6" type="ORF">H6G81_14145</name>
</gene>
<dbReference type="Pfam" id="PF09685">
    <property type="entry name" value="MamF_MmsF"/>
    <property type="match status" value="1"/>
</dbReference>
<feature type="transmembrane region" description="Helical" evidence="5">
    <location>
        <begin position="74"/>
        <end position="96"/>
    </location>
</feature>
<organism evidence="6 7">
    <name type="scientific">Scytonema hofmannii FACHB-248</name>
    <dbReference type="NCBI Taxonomy" id="1842502"/>
    <lineage>
        <taxon>Bacteria</taxon>
        <taxon>Bacillati</taxon>
        <taxon>Cyanobacteriota</taxon>
        <taxon>Cyanophyceae</taxon>
        <taxon>Nostocales</taxon>
        <taxon>Scytonemataceae</taxon>
        <taxon>Scytonema</taxon>
    </lineage>
</organism>
<evidence type="ECO:0000256" key="3">
    <source>
        <dbReference type="ARBA" id="ARBA00022989"/>
    </source>
</evidence>
<feature type="transmembrane region" description="Helical" evidence="5">
    <location>
        <begin position="108"/>
        <end position="131"/>
    </location>
</feature>
<name>A0ABR8GSC9_9CYAN</name>
<evidence type="ECO:0000256" key="5">
    <source>
        <dbReference type="SAM" id="Phobius"/>
    </source>
</evidence>
<evidence type="ECO:0000256" key="1">
    <source>
        <dbReference type="ARBA" id="ARBA00004141"/>
    </source>
</evidence>
<dbReference type="Proteomes" id="UP000660380">
    <property type="component" value="Unassembled WGS sequence"/>
</dbReference>
<dbReference type="EMBL" id="JACJTA010000026">
    <property type="protein sequence ID" value="MBD2605638.1"/>
    <property type="molecule type" value="Genomic_DNA"/>
</dbReference>
<keyword evidence="3 5" id="KW-1133">Transmembrane helix</keyword>
<evidence type="ECO:0000256" key="4">
    <source>
        <dbReference type="ARBA" id="ARBA00023136"/>
    </source>
</evidence>